<dbReference type="InterPro" id="IPR001173">
    <property type="entry name" value="Glyco_trans_2-like"/>
</dbReference>
<dbReference type="OrthoDB" id="5421968at2"/>
<keyword evidence="3" id="KW-1185">Reference proteome</keyword>
<dbReference type="InterPro" id="IPR050834">
    <property type="entry name" value="Glycosyltransf_2"/>
</dbReference>
<dbReference type="CDD" id="cd03801">
    <property type="entry name" value="GT4_PimA-like"/>
    <property type="match status" value="1"/>
</dbReference>
<keyword evidence="2" id="KW-0808">Transferase</keyword>
<dbReference type="SUPFAM" id="SSF53756">
    <property type="entry name" value="UDP-Glycosyltransferase/glycogen phosphorylase"/>
    <property type="match status" value="1"/>
</dbReference>
<sequence>MPKITVLDMQPIAPPVGGGRLRLLGLYHALPCSTTYIGTYDWPGPGYRHHKLSSTLEEIDIPLTKEHFALHEEWKKKVGGKTVIDVGFPFMAHLSSAYVEAAIKATKKADIVIFSHPWVFPLVKDQIDWKQQLIVYDAHNCEGLLRCELLDDGNFGTELVRRVIELEYTLCHKCDLILACSHQDRLLFNNFYSVPFEKILIIPNGVFVNKITPANESLRQQCKQELGLGSKVAIFLGSEYKPNVEAVFFICNNLAPVLSEVDFVIGGSVGNALNTQYLLSKGIKNIKVTGFITEEEKVRYLHASDVAINPMFSGSGTNIKMFEFMAAGLPVVTTEIGARGIENPTGNAFKVCSKEEFSNTIKEILNDRDMWKKYSHEARRLVTEKYAWERISPFLGEILLRNLEGKHKGRPYFSIIIPTYERQHHLSNLIKKLTEQKFKDFEVIIVDQSKEHWKLPDIAKALSIYYYHTDIKGAVKARNIGLALALGKVIAFTDDDCEPYPDWLENARKYFKRQEVIGIEGLIKSEHDSNNLRCVSNEGFEGIGFMTANLFVLREMANRVNGFDETFDNPHFREDTDFAWRLLNHGKIPYARDVIVYHPPHPRNIKRESLEERAKFFEKDALLAKKHPELFIVLFKKEGHYIKTPGYWENFLKGCLKYNCMWVLENLELRGINWKDYVSIPEK</sequence>
<dbReference type="InterPro" id="IPR029044">
    <property type="entry name" value="Nucleotide-diphossugar_trans"/>
</dbReference>
<dbReference type="SUPFAM" id="SSF53448">
    <property type="entry name" value="Nucleotide-diphospho-sugar transferases"/>
    <property type="match status" value="1"/>
</dbReference>
<gene>
    <name evidence="2" type="ORF">HS1_001232</name>
</gene>
<dbReference type="Gene3D" id="3.40.50.2000">
    <property type="entry name" value="Glycogen Phosphorylase B"/>
    <property type="match status" value="2"/>
</dbReference>
<dbReference type="Proteomes" id="UP000070560">
    <property type="component" value="Chromosome"/>
</dbReference>
<dbReference type="AlphaFoldDB" id="A0A7U4QKI2"/>
<dbReference type="PANTHER" id="PTHR43685">
    <property type="entry name" value="GLYCOSYLTRANSFERASE"/>
    <property type="match status" value="1"/>
</dbReference>
<evidence type="ECO:0000259" key="1">
    <source>
        <dbReference type="Pfam" id="PF00535"/>
    </source>
</evidence>
<accession>A0A7U4QKI2</accession>
<dbReference type="CDD" id="cd00761">
    <property type="entry name" value="Glyco_tranf_GTA_type"/>
    <property type="match status" value="1"/>
</dbReference>
<evidence type="ECO:0000313" key="2">
    <source>
        <dbReference type="EMBL" id="AMM41036.1"/>
    </source>
</evidence>
<dbReference type="RefSeq" id="WP_066062429.1">
    <property type="nucleotide sequence ID" value="NZ_CP013015.1"/>
</dbReference>
<dbReference type="PANTHER" id="PTHR43685:SF2">
    <property type="entry name" value="GLYCOSYLTRANSFERASE 2-LIKE DOMAIN-CONTAINING PROTEIN"/>
    <property type="match status" value="1"/>
</dbReference>
<name>A0A7U4QKI2_DESA2</name>
<evidence type="ECO:0000313" key="3">
    <source>
        <dbReference type="Proteomes" id="UP000070560"/>
    </source>
</evidence>
<organism evidence="2 3">
    <name type="scientific">Desulfofervidus auxilii</name>
    <dbReference type="NCBI Taxonomy" id="1621989"/>
    <lineage>
        <taxon>Bacteria</taxon>
        <taxon>Pseudomonadati</taxon>
        <taxon>Thermodesulfobacteriota</taxon>
        <taxon>Candidatus Desulfofervidia</taxon>
        <taxon>Candidatus Desulfofervidales</taxon>
        <taxon>Candidatus Desulfofervidaceae</taxon>
        <taxon>Candidatus Desulfofervidus</taxon>
    </lineage>
</organism>
<dbReference type="KEGG" id="daw:HS1_001232"/>
<proteinExistence type="predicted"/>
<dbReference type="GO" id="GO:0016740">
    <property type="term" value="F:transferase activity"/>
    <property type="evidence" value="ECO:0007669"/>
    <property type="project" value="UniProtKB-KW"/>
</dbReference>
<dbReference type="Pfam" id="PF13692">
    <property type="entry name" value="Glyco_trans_1_4"/>
    <property type="match status" value="1"/>
</dbReference>
<feature type="domain" description="Glycosyltransferase 2-like" evidence="1">
    <location>
        <begin position="414"/>
        <end position="517"/>
    </location>
</feature>
<dbReference type="Gene3D" id="3.90.550.10">
    <property type="entry name" value="Spore Coat Polysaccharide Biosynthesis Protein SpsA, Chain A"/>
    <property type="match status" value="1"/>
</dbReference>
<reference evidence="2 3" key="1">
    <citation type="submission" date="2015-10" db="EMBL/GenBank/DDBJ databases">
        <title>Candidatus Desulfofervidus auxilii, a hydrogenotrophic sulfate-reducing bacterium involved in the thermophilic anaerobic oxidation of methane.</title>
        <authorList>
            <person name="Krukenberg V."/>
            <person name="Richter M."/>
            <person name="Wegener G."/>
        </authorList>
    </citation>
    <scope>NUCLEOTIDE SEQUENCE [LARGE SCALE GENOMIC DNA]</scope>
    <source>
        <strain evidence="2 3">HS1</strain>
    </source>
</reference>
<dbReference type="EMBL" id="CP013015">
    <property type="protein sequence ID" value="AMM41036.1"/>
    <property type="molecule type" value="Genomic_DNA"/>
</dbReference>
<dbReference type="Pfam" id="PF00535">
    <property type="entry name" value="Glycos_transf_2"/>
    <property type="match status" value="1"/>
</dbReference>
<protein>
    <submittedName>
        <fullName evidence="2">1 glycosyl transferase</fullName>
    </submittedName>
</protein>